<proteinExistence type="predicted"/>
<feature type="transmembrane region" description="Helical" evidence="1">
    <location>
        <begin position="231"/>
        <end position="256"/>
    </location>
</feature>
<keyword evidence="1" id="KW-1133">Transmembrane helix</keyword>
<keyword evidence="2" id="KW-1185">Reference proteome</keyword>
<feature type="transmembrane region" description="Helical" evidence="1">
    <location>
        <begin position="44"/>
        <end position="67"/>
    </location>
</feature>
<sequence length="354" mass="39815">MESVWIYGGILYMLLGVVLPPAYIRIVYIFISRKKYRALECYRVMAQIGIVQLLAAPGAFCVGLLQLSGHDPWGAITFFALLFSTSIVVDILLNFLLALERLSVMSGITAPVTVRVILMVAIWLYGIVFCVACLTPLCGYRIDPGDFISQFDYSRPYTHVLTQITSVVLILSISLTFIAYVAITVILVQRPLGFVPHLKRERAILMFAAVRFLINIVLTVVIFFVPLPHVWWIGIANGLAYILNQLLVAPVLYLVGSRRTLGIYDKNFLIQTGRRLQSRPLRKGQGTLDECDRAILLHCGSIAEGDDRQVDVHLLQRKFNDFEKKPFLNQSYPVTQSCQVVNLCIPSFNLSNLE</sequence>
<organism evidence="2 3">
    <name type="scientific">Steinernema glaseri</name>
    <dbReference type="NCBI Taxonomy" id="37863"/>
    <lineage>
        <taxon>Eukaryota</taxon>
        <taxon>Metazoa</taxon>
        <taxon>Ecdysozoa</taxon>
        <taxon>Nematoda</taxon>
        <taxon>Chromadorea</taxon>
        <taxon>Rhabditida</taxon>
        <taxon>Tylenchina</taxon>
        <taxon>Panagrolaimomorpha</taxon>
        <taxon>Strongyloidoidea</taxon>
        <taxon>Steinernematidae</taxon>
        <taxon>Steinernema</taxon>
    </lineage>
</organism>
<keyword evidence="1" id="KW-0472">Membrane</keyword>
<evidence type="ECO:0000313" key="2">
    <source>
        <dbReference type="Proteomes" id="UP000095287"/>
    </source>
</evidence>
<name>A0A1I7YNT7_9BILA</name>
<dbReference type="WBParaSite" id="L893_g17969.t1">
    <property type="protein sequence ID" value="L893_g17969.t1"/>
    <property type="gene ID" value="L893_g17969"/>
</dbReference>
<feature type="transmembrane region" description="Helical" evidence="1">
    <location>
        <begin position="116"/>
        <end position="142"/>
    </location>
</feature>
<reference evidence="3" key="1">
    <citation type="submission" date="2016-11" db="UniProtKB">
        <authorList>
            <consortium name="WormBaseParasite"/>
        </authorList>
    </citation>
    <scope>IDENTIFICATION</scope>
</reference>
<feature type="transmembrane region" description="Helical" evidence="1">
    <location>
        <begin position="204"/>
        <end position="225"/>
    </location>
</feature>
<protein>
    <submittedName>
        <fullName evidence="3">G protein-coupled receptor</fullName>
    </submittedName>
</protein>
<dbReference type="Proteomes" id="UP000095287">
    <property type="component" value="Unplaced"/>
</dbReference>
<evidence type="ECO:0000313" key="3">
    <source>
        <dbReference type="WBParaSite" id="L893_g17969.t1"/>
    </source>
</evidence>
<keyword evidence="1" id="KW-0812">Transmembrane</keyword>
<evidence type="ECO:0000256" key="1">
    <source>
        <dbReference type="SAM" id="Phobius"/>
    </source>
</evidence>
<feature type="transmembrane region" description="Helical" evidence="1">
    <location>
        <begin position="162"/>
        <end position="183"/>
    </location>
</feature>
<feature type="transmembrane region" description="Helical" evidence="1">
    <location>
        <begin position="6"/>
        <end position="32"/>
    </location>
</feature>
<feature type="transmembrane region" description="Helical" evidence="1">
    <location>
        <begin position="73"/>
        <end position="96"/>
    </location>
</feature>
<dbReference type="AlphaFoldDB" id="A0A1I7YNT7"/>
<accession>A0A1I7YNT7</accession>